<dbReference type="EMBL" id="AZAN01000001">
    <property type="protein sequence ID" value="ETA71150.1"/>
    <property type="molecule type" value="Genomic_DNA"/>
</dbReference>
<feature type="domain" description="Orc1-like AAA ATPase" evidence="2">
    <location>
        <begin position="75"/>
        <end position="185"/>
    </location>
</feature>
<dbReference type="InterPro" id="IPR011990">
    <property type="entry name" value="TPR-like_helical_dom_sf"/>
</dbReference>
<dbReference type="InterPro" id="IPR041664">
    <property type="entry name" value="AAA_16"/>
</dbReference>
<comment type="caution">
    <text evidence="3">The sequence shown here is derived from an EMBL/GenBank/DDBJ whole genome shotgun (WGS) entry which is preliminary data.</text>
</comment>
<name>W9DZW9_9ACTN</name>
<evidence type="ECO:0000313" key="4">
    <source>
        <dbReference type="Proteomes" id="UP000019485"/>
    </source>
</evidence>
<accession>W9DZW9</accession>
<keyword evidence="1" id="KW-0472">Membrane</keyword>
<dbReference type="PANTHER" id="PTHR47691">
    <property type="entry name" value="REGULATOR-RELATED"/>
    <property type="match status" value="1"/>
</dbReference>
<dbReference type="Pfam" id="PF13191">
    <property type="entry name" value="AAA_16"/>
    <property type="match status" value="1"/>
</dbReference>
<dbReference type="Gene3D" id="3.40.50.300">
    <property type="entry name" value="P-loop containing nucleotide triphosphate hydrolases"/>
    <property type="match status" value="1"/>
</dbReference>
<reference evidence="3 4" key="1">
    <citation type="submission" date="2013-08" db="EMBL/GenBank/DDBJ databases">
        <authorList>
            <consortium name="DOE Joint Genome Institute"/>
            <person name="Eisen J."/>
            <person name="Huntemann M."/>
            <person name="Han J."/>
            <person name="Chen A."/>
            <person name="Kyrpides N."/>
            <person name="Mavromatis K."/>
            <person name="Markowitz V."/>
            <person name="Palaniappan K."/>
            <person name="Ivanova N."/>
            <person name="Schaumberg A."/>
            <person name="Pati A."/>
            <person name="Liolios K."/>
            <person name="Nordberg H.P."/>
            <person name="Cantor M.N."/>
            <person name="Hua S.X."/>
            <person name="Woyke T."/>
        </authorList>
    </citation>
    <scope>NUCLEOTIDE SEQUENCE [LARGE SCALE GENOMIC DNA]</scope>
    <source>
        <strain evidence="3 4">DSM 44927</strain>
    </source>
</reference>
<dbReference type="PRINTS" id="PR00364">
    <property type="entry name" value="DISEASERSIST"/>
</dbReference>
<dbReference type="RefSeq" id="WP_211244026.1">
    <property type="nucleotide sequence ID" value="NZ_KI632511.1"/>
</dbReference>
<evidence type="ECO:0000256" key="1">
    <source>
        <dbReference type="SAM" id="Phobius"/>
    </source>
</evidence>
<dbReference type="Proteomes" id="UP000019485">
    <property type="component" value="Unassembled WGS sequence"/>
</dbReference>
<dbReference type="GO" id="GO:0043531">
    <property type="term" value="F:ADP binding"/>
    <property type="evidence" value="ECO:0007669"/>
    <property type="project" value="InterPro"/>
</dbReference>
<proteinExistence type="predicted"/>
<dbReference type="Gene3D" id="1.25.40.10">
    <property type="entry name" value="Tetratricopeptide repeat domain"/>
    <property type="match status" value="2"/>
</dbReference>
<keyword evidence="1" id="KW-1133">Transmembrane helix</keyword>
<sequence>MYAAPFALALGALYFWHVSTRSYFILILGLMSGAALWALGLILTMTRRSARSARTLRRDGLSRLRALEPPPPALFVGRGEELKIIQDYAKHHITGDGTPRIVVLYGDAGAGKTSLANHVARDLQRRHPGGHVFLHLEPEQDQARAVESLLGSLYSRRGSFDANRDGTVPGQSPLDPRKASKVLFVLDGAVGSSALEPLMAAGSSNTVLLTTRARLSSRPDVLQIHVGPLTATDAVELLSALVGSERVAGERDAADQLVQAVGYQPLAIRLIGASLADDPYGSLASALAQMQRIAGDEIAEAASQSALDLSALALTALERRALTLLGLFDKLVFAPWMLGAVLDADEPEVLRVVDALTRARLIEQFSLDTGTALFRIHEEVHQYCAQLLLTSTSAAERRALHARIALAREQSKESEFVQRVDERVRHEIGEGDFASARQAARDLTVFALSQGDQAKEAQAKTVLAAILIELGSLNEAEQLAHSALEIDEPVSARRAMHCLGVLMHRKKQFAAASDYFTKARSMASDEPDVQETSSLISDLALLQAESTQSSEAQSTMETAIGMAKGPVDHDVLMVGLVWAQCRVMRLLGHREESVTLLTTERRVAEDAGFALWQARLDHELALCMLDDGDYAAAETFAARALAGFTRMQHRYAVAQCRLTIGQAASAGGRLEEASRVLGMALKTFQSCGDSWLEADTARLLAGVRAQENRTSDAIRLFNDAAHAFERLDDEKSLSRVYRDRIRGLRTRRLRRLGSITRQPNPDH</sequence>
<dbReference type="AlphaFoldDB" id="W9DZW9"/>
<evidence type="ECO:0000313" key="3">
    <source>
        <dbReference type="EMBL" id="ETA71150.1"/>
    </source>
</evidence>
<gene>
    <name evidence="3" type="ORF">ActroDRAFT_0176</name>
</gene>
<evidence type="ECO:0000259" key="2">
    <source>
        <dbReference type="Pfam" id="PF13191"/>
    </source>
</evidence>
<protein>
    <submittedName>
        <fullName evidence="3">NB-ARC domain protein</fullName>
    </submittedName>
</protein>
<feature type="transmembrane region" description="Helical" evidence="1">
    <location>
        <begin position="23"/>
        <end position="44"/>
    </location>
</feature>
<dbReference type="HOGENOM" id="CLU_365487_0_0_11"/>
<dbReference type="SUPFAM" id="SSF52540">
    <property type="entry name" value="P-loop containing nucleoside triphosphate hydrolases"/>
    <property type="match status" value="1"/>
</dbReference>
<dbReference type="InterPro" id="IPR027417">
    <property type="entry name" value="P-loop_NTPase"/>
</dbReference>
<dbReference type="SUPFAM" id="SSF48452">
    <property type="entry name" value="TPR-like"/>
    <property type="match status" value="2"/>
</dbReference>
<keyword evidence="4" id="KW-1185">Reference proteome</keyword>
<keyword evidence="1" id="KW-0812">Transmembrane</keyword>
<organism evidence="3 4">
    <name type="scientific">Actinospica robiniae DSM 44927</name>
    <dbReference type="NCBI Taxonomy" id="479430"/>
    <lineage>
        <taxon>Bacteria</taxon>
        <taxon>Bacillati</taxon>
        <taxon>Actinomycetota</taxon>
        <taxon>Actinomycetes</taxon>
        <taxon>Catenulisporales</taxon>
        <taxon>Actinospicaceae</taxon>
        <taxon>Actinospica</taxon>
    </lineage>
</organism>
<dbReference type="PANTHER" id="PTHR47691:SF3">
    <property type="entry name" value="HTH-TYPE TRANSCRIPTIONAL REGULATOR RV0890C-RELATED"/>
    <property type="match status" value="1"/>
</dbReference>